<protein>
    <recommendedName>
        <fullName evidence="6">NADP-dependent 3-hydroxy acid dehydrogenase YdfG</fullName>
    </recommendedName>
</protein>
<proteinExistence type="inferred from homology"/>
<dbReference type="InterPro" id="IPR020904">
    <property type="entry name" value="Sc_DH/Rdtase_CS"/>
</dbReference>
<dbReference type="FunFam" id="3.40.50.720:FF:000047">
    <property type="entry name" value="NADP-dependent L-serine/L-allo-threonine dehydrogenase"/>
    <property type="match status" value="1"/>
</dbReference>
<evidence type="ECO:0000313" key="4">
    <source>
        <dbReference type="EMBL" id="SEJ30670.1"/>
    </source>
</evidence>
<name>A0A1H6Y0N6_9FIRM</name>
<organism evidence="4 5">
    <name type="scientific">Propionispira arboris</name>
    <dbReference type="NCBI Taxonomy" id="84035"/>
    <lineage>
        <taxon>Bacteria</taxon>
        <taxon>Bacillati</taxon>
        <taxon>Bacillota</taxon>
        <taxon>Negativicutes</taxon>
        <taxon>Selenomonadales</taxon>
        <taxon>Selenomonadaceae</taxon>
        <taxon>Propionispira</taxon>
    </lineage>
</organism>
<dbReference type="PANTHER" id="PTHR42901">
    <property type="entry name" value="ALCOHOL DEHYDROGENASE"/>
    <property type="match status" value="1"/>
</dbReference>
<keyword evidence="2" id="KW-0560">Oxidoreductase</keyword>
<dbReference type="Proteomes" id="UP000199662">
    <property type="component" value="Unassembled WGS sequence"/>
</dbReference>
<comment type="similarity">
    <text evidence="1 3">Belongs to the short-chain dehydrogenases/reductases (SDR) family.</text>
</comment>
<dbReference type="Gene3D" id="3.40.50.720">
    <property type="entry name" value="NAD(P)-binding Rossmann-like Domain"/>
    <property type="match status" value="1"/>
</dbReference>
<keyword evidence="5" id="KW-1185">Reference proteome</keyword>
<dbReference type="STRING" id="84035.SAMN05660742_105226"/>
<dbReference type="PANTHER" id="PTHR42901:SF1">
    <property type="entry name" value="ALCOHOL DEHYDROGENASE"/>
    <property type="match status" value="1"/>
</dbReference>
<reference evidence="4 5" key="1">
    <citation type="submission" date="2016-10" db="EMBL/GenBank/DDBJ databases">
        <authorList>
            <person name="de Groot N.N."/>
        </authorList>
    </citation>
    <scope>NUCLEOTIDE SEQUENCE [LARGE SCALE GENOMIC DNA]</scope>
    <source>
        <strain evidence="4 5">DSM 2179</strain>
    </source>
</reference>
<evidence type="ECO:0000256" key="2">
    <source>
        <dbReference type="ARBA" id="ARBA00023002"/>
    </source>
</evidence>
<dbReference type="RefSeq" id="WP_091830485.1">
    <property type="nucleotide sequence ID" value="NZ_FNZK01000005.1"/>
</dbReference>
<dbReference type="EMBL" id="FNZK01000005">
    <property type="protein sequence ID" value="SEJ30670.1"/>
    <property type="molecule type" value="Genomic_DNA"/>
</dbReference>
<dbReference type="SUPFAM" id="SSF51735">
    <property type="entry name" value="NAD(P)-binding Rossmann-fold domains"/>
    <property type="match status" value="1"/>
</dbReference>
<dbReference type="PROSITE" id="PS00061">
    <property type="entry name" value="ADH_SHORT"/>
    <property type="match status" value="1"/>
</dbReference>
<dbReference type="AlphaFoldDB" id="A0A1H6Y0N6"/>
<evidence type="ECO:0000313" key="5">
    <source>
        <dbReference type="Proteomes" id="UP000199662"/>
    </source>
</evidence>
<accession>A0A1H6Y0N6</accession>
<dbReference type="PRINTS" id="PR00081">
    <property type="entry name" value="GDHRDH"/>
</dbReference>
<evidence type="ECO:0000256" key="1">
    <source>
        <dbReference type="ARBA" id="ARBA00006484"/>
    </source>
</evidence>
<dbReference type="PRINTS" id="PR00080">
    <property type="entry name" value="SDRFAMILY"/>
</dbReference>
<dbReference type="InterPro" id="IPR036291">
    <property type="entry name" value="NAD(P)-bd_dom_sf"/>
</dbReference>
<evidence type="ECO:0008006" key="6">
    <source>
        <dbReference type="Google" id="ProtNLM"/>
    </source>
</evidence>
<evidence type="ECO:0000256" key="3">
    <source>
        <dbReference type="RuleBase" id="RU000363"/>
    </source>
</evidence>
<dbReference type="InterPro" id="IPR002347">
    <property type="entry name" value="SDR_fam"/>
</dbReference>
<dbReference type="Pfam" id="PF00106">
    <property type="entry name" value="adh_short"/>
    <property type="match status" value="1"/>
</dbReference>
<sequence>MEKLKDKIVFISGASSGIGKACAEAFAKAGAHLILCARSTDKVKAVARELQDMYKIEIVSFGLDVQDKKLVNAAIDNLPEKWRKIDILVNNAGLARGLEKLYEGDTDDWDAMIDTNVKGLLYLTRKIVPFMLKNQVNGHIINIGSIAGIHAYPGGAVYCATKTAVKFISDGLRMDLVDKPIRVTAVQPGMVETNFSVVRFHGDKQKAGSVYAGIKPLTAEDIADVVMYAASAPPHVQICEVTVTPTNQATGGIVYKENVNLH</sequence>
<dbReference type="GO" id="GO:0016616">
    <property type="term" value="F:oxidoreductase activity, acting on the CH-OH group of donors, NAD or NADP as acceptor"/>
    <property type="evidence" value="ECO:0007669"/>
    <property type="project" value="UniProtKB-ARBA"/>
</dbReference>
<gene>
    <name evidence="4" type="ORF">SAMN05660742_105226</name>
</gene>